<dbReference type="EMBL" id="JAYMYJ010000022">
    <property type="protein sequence ID" value="MEB4589865.1"/>
    <property type="molecule type" value="Genomic_DNA"/>
</dbReference>
<keyword evidence="2" id="KW-0732">Signal</keyword>
<proteinExistence type="predicted"/>
<protein>
    <submittedName>
        <fullName evidence="3">Uncharacterized protein</fullName>
    </submittedName>
</protein>
<dbReference type="RefSeq" id="WP_324693071.1">
    <property type="nucleotide sequence ID" value="NZ_JAYMYJ010000022.1"/>
</dbReference>
<feature type="chain" id="PRO_5047377061" evidence="2">
    <location>
        <begin position="27"/>
        <end position="143"/>
    </location>
</feature>
<evidence type="ECO:0000256" key="2">
    <source>
        <dbReference type="SAM" id="SignalP"/>
    </source>
</evidence>
<sequence length="143" mass="15614">MNQWNPAPGLLACACLLIGVTTPASAFDSAAYNGVWTNQNPALTLKIDADHADVAIDGKTQPKVMLQYLQSQLPTAPFLYVDASDEPGQQDHRFFLMVNADEQDQPRLNGYYERVSLGANGEKTADEPIPLSLQRSQQHASAQ</sequence>
<keyword evidence="4" id="KW-1185">Reference proteome</keyword>
<accession>A0ABU6CSV0</accession>
<comment type="caution">
    <text evidence="3">The sequence shown here is derived from an EMBL/GenBank/DDBJ whole genome shotgun (WGS) entry which is preliminary data.</text>
</comment>
<organism evidence="3 4">
    <name type="scientific">Candidatus Thiothrix phosphatis</name>
    <dbReference type="NCBI Taxonomy" id="3112415"/>
    <lineage>
        <taxon>Bacteria</taxon>
        <taxon>Pseudomonadati</taxon>
        <taxon>Pseudomonadota</taxon>
        <taxon>Gammaproteobacteria</taxon>
        <taxon>Thiotrichales</taxon>
        <taxon>Thiotrichaceae</taxon>
        <taxon>Thiothrix</taxon>
    </lineage>
</organism>
<feature type="signal peptide" evidence="2">
    <location>
        <begin position="1"/>
        <end position="26"/>
    </location>
</feature>
<feature type="compositionally biased region" description="Polar residues" evidence="1">
    <location>
        <begin position="133"/>
        <end position="143"/>
    </location>
</feature>
<evidence type="ECO:0000313" key="4">
    <source>
        <dbReference type="Proteomes" id="UP001308005"/>
    </source>
</evidence>
<gene>
    <name evidence="3" type="ORF">VSS37_02635</name>
</gene>
<evidence type="ECO:0000256" key="1">
    <source>
        <dbReference type="SAM" id="MobiDB-lite"/>
    </source>
</evidence>
<name>A0ABU6CSV0_9GAMM</name>
<reference evidence="4" key="1">
    <citation type="submission" date="2023-07" db="EMBL/GenBank/DDBJ databases">
        <title>The carbon used by Thiothrix.</title>
        <authorList>
            <person name="Chen L."/>
        </authorList>
    </citation>
    <scope>NUCLEOTIDE SEQUENCE [LARGE SCALE GENOMIC DNA]</scope>
</reference>
<feature type="region of interest" description="Disordered" evidence="1">
    <location>
        <begin position="122"/>
        <end position="143"/>
    </location>
</feature>
<dbReference type="Proteomes" id="UP001308005">
    <property type="component" value="Unassembled WGS sequence"/>
</dbReference>
<evidence type="ECO:0000313" key="3">
    <source>
        <dbReference type="EMBL" id="MEB4589865.1"/>
    </source>
</evidence>